<dbReference type="Gene3D" id="3.30.365.10">
    <property type="entry name" value="Aldehyde oxidase/xanthine dehydrogenase, molybdopterin binding domain"/>
    <property type="match status" value="2"/>
</dbReference>
<dbReference type="GO" id="GO:0050138">
    <property type="term" value="F:nicotinate dehydrogenase activity"/>
    <property type="evidence" value="ECO:0007669"/>
    <property type="project" value="UniProtKB-EC"/>
</dbReference>
<dbReference type="AlphaFoldDB" id="A0A1J5JW51"/>
<dbReference type="InterPro" id="IPR046867">
    <property type="entry name" value="AldOxase/xan_DH_MoCoBD2"/>
</dbReference>
<feature type="domain" description="Aldehyde oxidase/xanthine dehydrogenase second molybdopterin binding" evidence="1">
    <location>
        <begin position="2"/>
        <end position="263"/>
    </location>
</feature>
<comment type="caution">
    <text evidence="2">The sequence shown here is derived from an EMBL/GenBank/DDBJ whole genome shotgun (WGS) entry which is preliminary data.</text>
</comment>
<dbReference type="InterPro" id="IPR052516">
    <property type="entry name" value="N-heterocyclic_Hydroxylase"/>
</dbReference>
<proteinExistence type="predicted"/>
<dbReference type="Pfam" id="PF20256">
    <property type="entry name" value="MoCoBD_2"/>
    <property type="match status" value="1"/>
</dbReference>
<organism evidence="2 3">
    <name type="scientific">Neomoorella thermoacetica</name>
    <name type="common">Clostridium thermoaceticum</name>
    <dbReference type="NCBI Taxonomy" id="1525"/>
    <lineage>
        <taxon>Bacteria</taxon>
        <taxon>Bacillati</taxon>
        <taxon>Bacillota</taxon>
        <taxon>Clostridia</taxon>
        <taxon>Neomoorellales</taxon>
        <taxon>Neomoorellaceae</taxon>
        <taxon>Neomoorella</taxon>
    </lineage>
</organism>
<dbReference type="PANTHER" id="PTHR47495:SF2">
    <property type="entry name" value="ALDEHYDE DEHYDROGENASE"/>
    <property type="match status" value="1"/>
</dbReference>
<evidence type="ECO:0000259" key="1">
    <source>
        <dbReference type="Pfam" id="PF20256"/>
    </source>
</evidence>
<dbReference type="PANTHER" id="PTHR47495">
    <property type="entry name" value="ALDEHYDE DEHYDROGENASE"/>
    <property type="match status" value="1"/>
</dbReference>
<dbReference type="Proteomes" id="UP000182743">
    <property type="component" value="Unassembled WGS sequence"/>
</dbReference>
<evidence type="ECO:0000313" key="2">
    <source>
        <dbReference type="EMBL" id="OIQ07809.1"/>
    </source>
</evidence>
<dbReference type="RefSeq" id="WP_071521519.1">
    <property type="nucleotide sequence ID" value="NZ_CP136416.1"/>
</dbReference>
<dbReference type="EMBL" id="MIHH01000025">
    <property type="protein sequence ID" value="OIQ07809.1"/>
    <property type="molecule type" value="Genomic_DNA"/>
</dbReference>
<dbReference type="InterPro" id="IPR037165">
    <property type="entry name" value="AldOxase/xan_DH_Mopterin-bd_sf"/>
</dbReference>
<keyword evidence="2" id="KW-0560">Oxidoreductase</keyword>
<dbReference type="SUPFAM" id="SSF56003">
    <property type="entry name" value="Molybdenum cofactor-binding domain"/>
    <property type="match status" value="1"/>
</dbReference>
<dbReference type="EC" id="1.17.1.5" evidence="2"/>
<name>A0A1J5JW51_NEOTH</name>
<reference evidence="2 3" key="1">
    <citation type="submission" date="2016-08" db="EMBL/GenBank/DDBJ databases">
        <title>Genome-based comparison of Moorella thermoacetic strains.</title>
        <authorList>
            <person name="Poehlein A."/>
            <person name="Bengelsdorf F.R."/>
            <person name="Esser C."/>
            <person name="Duerre P."/>
            <person name="Daniel R."/>
        </authorList>
    </citation>
    <scope>NUCLEOTIDE SEQUENCE [LARGE SCALE GENOMIC DNA]</scope>
    <source>
        <strain evidence="2 3">DSM 11768</strain>
    </source>
</reference>
<gene>
    <name evidence="2" type="primary">ndhM_2</name>
    <name evidence="2" type="ORF">MOOR_25830</name>
</gene>
<accession>A0A1J5JW51</accession>
<evidence type="ECO:0000313" key="3">
    <source>
        <dbReference type="Proteomes" id="UP000182743"/>
    </source>
</evidence>
<sequence length="334" mass="34892">MKKRGFGIGCMWYGIGNTGLPNPAGAFVDFLDDGTVIVLTGCADIGQGSSTTLAQIAAETLGVPFEDVVVVAADTGVTPDAGATSASRQTYISGNAVLEAARKARQEVIARAAAVLGVPPEEISLKNGQVWHGEEPAGLSIKEVIAKCRGEGILTLGHGWFNPATTRLDPATGQGIPYATYAFATQVAEVEVDTETGIVEVKRIVAAHDVGQAINPQNVEGQIEGGCCMGIGYALMEEVVVKEGEIQNPAFSTYLMPTAMDVPEIFPIIIEEPEPSGPYGAKGVGEPALVPTAAAIANAVADALGIRFYDLPLTPERVVAEIKKSREKKEDDGK</sequence>
<protein>
    <submittedName>
        <fullName evidence="2">Nicotinate dehydrogenase medium molybdopterin subunit</fullName>
        <ecNumber evidence="2">1.17.1.5</ecNumber>
    </submittedName>
</protein>